<feature type="region of interest" description="Disordered" evidence="1">
    <location>
        <begin position="156"/>
        <end position="175"/>
    </location>
</feature>
<organism evidence="2 3">
    <name type="scientific">Streptomyces similanensis</name>
    <dbReference type="NCBI Taxonomy" id="1274988"/>
    <lineage>
        <taxon>Bacteria</taxon>
        <taxon>Bacillati</taxon>
        <taxon>Actinomycetota</taxon>
        <taxon>Actinomycetes</taxon>
        <taxon>Kitasatosporales</taxon>
        <taxon>Streptomycetaceae</taxon>
        <taxon>Streptomyces</taxon>
    </lineage>
</organism>
<protein>
    <submittedName>
        <fullName evidence="2">Uncharacterized protein</fullName>
    </submittedName>
</protein>
<dbReference type="InterPro" id="IPR049975">
    <property type="entry name" value="SAV_915-like_dom"/>
</dbReference>
<dbReference type="Proteomes" id="UP001500124">
    <property type="component" value="Unassembled WGS sequence"/>
</dbReference>
<sequence length="175" mass="18279">MEVPIRSRLLDYIEYGEAEGAHSPPAGAPERTPGTRRSALLDYTVATPTVPGPAAGRSAAAGRGVPPYHAPVFVPAHPRYVDAADATGRTVRVPLIAYELFAHPAGGAMAFAFSTLGALVAALGEAQPWIAASLGPLAEGLREHGATVLLDPRVAPGQENWQPADLASYARRTRP</sequence>
<dbReference type="EMBL" id="BAABKC010000038">
    <property type="protein sequence ID" value="GAA5054504.1"/>
    <property type="molecule type" value="Genomic_DNA"/>
</dbReference>
<reference evidence="3" key="1">
    <citation type="journal article" date="2019" name="Int. J. Syst. Evol. Microbiol.">
        <title>The Global Catalogue of Microorganisms (GCM) 10K type strain sequencing project: providing services to taxonomists for standard genome sequencing and annotation.</title>
        <authorList>
            <consortium name="The Broad Institute Genomics Platform"/>
            <consortium name="The Broad Institute Genome Sequencing Center for Infectious Disease"/>
            <person name="Wu L."/>
            <person name="Ma J."/>
        </authorList>
    </citation>
    <scope>NUCLEOTIDE SEQUENCE [LARGE SCALE GENOMIC DNA]</scope>
    <source>
        <strain evidence="3">JCM 18410</strain>
    </source>
</reference>
<evidence type="ECO:0000256" key="1">
    <source>
        <dbReference type="SAM" id="MobiDB-lite"/>
    </source>
</evidence>
<accession>A0ABP9KDC5</accession>
<comment type="caution">
    <text evidence="2">The sequence shown here is derived from an EMBL/GenBank/DDBJ whole genome shotgun (WGS) entry which is preliminary data.</text>
</comment>
<gene>
    <name evidence="2" type="ORF">GCM10023336_25760</name>
</gene>
<evidence type="ECO:0000313" key="3">
    <source>
        <dbReference type="Proteomes" id="UP001500124"/>
    </source>
</evidence>
<dbReference type="NCBIfam" id="NF042914">
    <property type="entry name" value="SAV915_dom"/>
    <property type="match status" value="1"/>
</dbReference>
<keyword evidence="3" id="KW-1185">Reference proteome</keyword>
<proteinExistence type="predicted"/>
<name>A0ABP9KDC5_9ACTN</name>
<evidence type="ECO:0000313" key="2">
    <source>
        <dbReference type="EMBL" id="GAA5054504.1"/>
    </source>
</evidence>